<gene>
    <name evidence="2" type="ORF">PF001_g11422</name>
</gene>
<sequence length="113" mass="11733">MGAPPAIEAESKAKIVAMREHGFPHATICCVITGAQAGTISALTSELCRSDLDDDNASDTGDGGCAMSASDKTTSASAGLAKNSEEPAKRTQRPRQPSAALGQDQAYPWRRAQ</sequence>
<dbReference type="AlphaFoldDB" id="A0A6A4DGA1"/>
<protein>
    <submittedName>
        <fullName evidence="2">Uncharacterized protein</fullName>
    </submittedName>
</protein>
<proteinExistence type="predicted"/>
<evidence type="ECO:0000256" key="1">
    <source>
        <dbReference type="SAM" id="MobiDB-lite"/>
    </source>
</evidence>
<accession>A0A6A4DGA1</accession>
<dbReference type="Proteomes" id="UP000437068">
    <property type="component" value="Unassembled WGS sequence"/>
</dbReference>
<reference evidence="2 3" key="1">
    <citation type="submission" date="2018-08" db="EMBL/GenBank/DDBJ databases">
        <title>Genomic investigation of the strawberry pathogen Phytophthora fragariae indicates pathogenicity is determined by transcriptional variation in three key races.</title>
        <authorList>
            <person name="Adams T.M."/>
            <person name="Armitage A.D."/>
            <person name="Sobczyk M.K."/>
            <person name="Bates H.J."/>
            <person name="Dunwell J.M."/>
            <person name="Nellist C.F."/>
            <person name="Harrison R.J."/>
        </authorList>
    </citation>
    <scope>NUCLEOTIDE SEQUENCE [LARGE SCALE GENOMIC DNA]</scope>
    <source>
        <strain evidence="2 3">A4</strain>
    </source>
</reference>
<evidence type="ECO:0000313" key="2">
    <source>
        <dbReference type="EMBL" id="KAE9307836.1"/>
    </source>
</evidence>
<comment type="caution">
    <text evidence="2">The sequence shown here is derived from an EMBL/GenBank/DDBJ whole genome shotgun (WGS) entry which is preliminary data.</text>
</comment>
<name>A0A6A4DGA1_9STRA</name>
<evidence type="ECO:0000313" key="3">
    <source>
        <dbReference type="Proteomes" id="UP000437068"/>
    </source>
</evidence>
<dbReference type="EMBL" id="QXGE01000607">
    <property type="protein sequence ID" value="KAE9307836.1"/>
    <property type="molecule type" value="Genomic_DNA"/>
</dbReference>
<organism evidence="2 3">
    <name type="scientific">Phytophthora fragariae</name>
    <dbReference type="NCBI Taxonomy" id="53985"/>
    <lineage>
        <taxon>Eukaryota</taxon>
        <taxon>Sar</taxon>
        <taxon>Stramenopiles</taxon>
        <taxon>Oomycota</taxon>
        <taxon>Peronosporomycetes</taxon>
        <taxon>Peronosporales</taxon>
        <taxon>Peronosporaceae</taxon>
        <taxon>Phytophthora</taxon>
    </lineage>
</organism>
<feature type="region of interest" description="Disordered" evidence="1">
    <location>
        <begin position="50"/>
        <end position="113"/>
    </location>
</feature>